<sequence>MHLLAVGGGGALGRAALDRIRQLPAVARITVADYDGAAAAAAAAELGASAAPLTLDICDAAALDAAVASADVVLNTSGPYFRYGLIVLKAALAAGRPYLDACDDPETTLGMLVLDRQARTAGVPALIGLGASPGVTNLLAVAALEALDDTRRLATAWRADGRLSDADNRGPRDTATALDLHRVQQASGQVSVYRHGARELAEALAPVKLSLPGYGSRVFYQFGHPEAVTLGRRFPDLADAPSLIALTASQHHGWKALMRSNTGAEDEVDRLAGLLAAGAFPGPGLGRRLRRFSGGVAPPTAVPELFALAEGQRAGRNASALAELTAVPASSYAELAGSVLALGVQAIVDRRLPEPGIFTPESVFVPAAFFPALAALITPDNPESDLLKITVT</sequence>
<dbReference type="RefSeq" id="WP_311652341.1">
    <property type="nucleotide sequence ID" value="NZ_JAVRHY010000001.1"/>
</dbReference>
<dbReference type="InterPro" id="IPR036291">
    <property type="entry name" value="NAD(P)-bd_dom_sf"/>
</dbReference>
<accession>A0ABU3B761</accession>
<organism evidence="2 3">
    <name type="scientific">Spectribacter acetivorans</name>
    <dbReference type="NCBI Taxonomy" id="3075603"/>
    <lineage>
        <taxon>Bacteria</taxon>
        <taxon>Pseudomonadati</taxon>
        <taxon>Pseudomonadota</taxon>
        <taxon>Gammaproteobacteria</taxon>
        <taxon>Salinisphaerales</taxon>
        <taxon>Salinisphaeraceae</taxon>
        <taxon>Spectribacter</taxon>
    </lineage>
</organism>
<comment type="caution">
    <text evidence="2">The sequence shown here is derived from an EMBL/GenBank/DDBJ whole genome shotgun (WGS) entry which is preliminary data.</text>
</comment>
<evidence type="ECO:0000313" key="3">
    <source>
        <dbReference type="Proteomes" id="UP001259982"/>
    </source>
</evidence>
<name>A0ABU3B761_9GAMM</name>
<reference evidence="2 3" key="1">
    <citation type="submission" date="2023-09" db="EMBL/GenBank/DDBJ databases">
        <authorList>
            <person name="Rey-Velasco X."/>
        </authorList>
    </citation>
    <scope>NUCLEOTIDE SEQUENCE [LARGE SCALE GENOMIC DNA]</scope>
    <source>
        <strain evidence="2 3">P385</strain>
    </source>
</reference>
<gene>
    <name evidence="2" type="ORF">RM531_01510</name>
</gene>
<evidence type="ECO:0000313" key="2">
    <source>
        <dbReference type="EMBL" id="MDT0617143.1"/>
    </source>
</evidence>
<dbReference type="PANTHER" id="PTHR43796:SF2">
    <property type="entry name" value="CARBOXYNORSPERMIDINE SYNTHASE"/>
    <property type="match status" value="1"/>
</dbReference>
<protein>
    <submittedName>
        <fullName evidence="2">Saccharopine dehydrogenase NADP-binding domain-containing protein</fullName>
    </submittedName>
</protein>
<keyword evidence="3" id="KW-1185">Reference proteome</keyword>
<dbReference type="Proteomes" id="UP001259982">
    <property type="component" value="Unassembled WGS sequence"/>
</dbReference>
<feature type="domain" description="Saccharopine dehydrogenase NADP binding" evidence="1">
    <location>
        <begin position="6"/>
        <end position="125"/>
    </location>
</feature>
<dbReference type="Pfam" id="PF03435">
    <property type="entry name" value="Sacchrp_dh_NADP"/>
    <property type="match status" value="1"/>
</dbReference>
<dbReference type="InterPro" id="IPR005097">
    <property type="entry name" value="Sacchrp_dh_NADP-bd"/>
</dbReference>
<dbReference type="SUPFAM" id="SSF51735">
    <property type="entry name" value="NAD(P)-binding Rossmann-fold domains"/>
    <property type="match status" value="1"/>
</dbReference>
<dbReference type="EMBL" id="JAVRHY010000001">
    <property type="protein sequence ID" value="MDT0617143.1"/>
    <property type="molecule type" value="Genomic_DNA"/>
</dbReference>
<proteinExistence type="predicted"/>
<dbReference type="PANTHER" id="PTHR43796">
    <property type="entry name" value="CARBOXYNORSPERMIDINE SYNTHASE"/>
    <property type="match status" value="1"/>
</dbReference>
<dbReference type="Gene3D" id="3.40.50.720">
    <property type="entry name" value="NAD(P)-binding Rossmann-like Domain"/>
    <property type="match status" value="1"/>
</dbReference>
<dbReference type="Gene3D" id="3.30.360.10">
    <property type="entry name" value="Dihydrodipicolinate Reductase, domain 2"/>
    <property type="match status" value="1"/>
</dbReference>
<evidence type="ECO:0000259" key="1">
    <source>
        <dbReference type="Pfam" id="PF03435"/>
    </source>
</evidence>